<organism evidence="1 2">
    <name type="scientific">[Candida] jaroonii</name>
    <dbReference type="NCBI Taxonomy" id="467808"/>
    <lineage>
        <taxon>Eukaryota</taxon>
        <taxon>Fungi</taxon>
        <taxon>Dikarya</taxon>
        <taxon>Ascomycota</taxon>
        <taxon>Saccharomycotina</taxon>
        <taxon>Pichiomycetes</taxon>
        <taxon>Debaryomycetaceae</taxon>
        <taxon>Yamadazyma</taxon>
    </lineage>
</organism>
<evidence type="ECO:0000313" key="1">
    <source>
        <dbReference type="EMBL" id="CAH6719593.1"/>
    </source>
</evidence>
<evidence type="ECO:0000313" key="2">
    <source>
        <dbReference type="Proteomes" id="UP001152531"/>
    </source>
</evidence>
<dbReference type="EMBL" id="CALSDN010000002">
    <property type="protein sequence ID" value="CAH6719593.1"/>
    <property type="molecule type" value="Genomic_DNA"/>
</dbReference>
<reference evidence="1" key="1">
    <citation type="submission" date="2022-06" db="EMBL/GenBank/DDBJ databases">
        <authorList>
            <person name="Legras J.-L."/>
            <person name="Devillers H."/>
            <person name="Grondin C."/>
        </authorList>
    </citation>
    <scope>NUCLEOTIDE SEQUENCE</scope>
    <source>
        <strain evidence="1">CLIB 1444</strain>
    </source>
</reference>
<name>A0ACA9Y454_9ASCO</name>
<comment type="caution">
    <text evidence="1">The sequence shown here is derived from an EMBL/GenBank/DDBJ whole genome shotgun (WGS) entry which is preliminary data.</text>
</comment>
<accession>A0ACA9Y454</accession>
<keyword evidence="2" id="KW-1185">Reference proteome</keyword>
<gene>
    <name evidence="1" type="ORF">CLIB1444_02S12134</name>
</gene>
<dbReference type="Proteomes" id="UP001152531">
    <property type="component" value="Unassembled WGS sequence"/>
</dbReference>
<proteinExistence type="predicted"/>
<sequence>MGVVLGQDESIVTSFEIIDLNYYYERLPQFITMFPDLKPLGLYYNETVDPSVIDDINKILLLPLIIITNSKISHSSSFIQGFIDGIETKIIIKNDEIESIALKSLNNDKNTIDKDSIINSVHQLDAFLNNLLNNLLSKEMNPEKAIKINNLVGQLCKKLKNIRDSQEDNSDLLVNELSLVTLKLSNIDKLNTQIINKMSLVTNRRRNLETIDKFERVVQMG</sequence>
<protein>
    <submittedName>
        <fullName evidence="1">Uncharacterized protein</fullName>
    </submittedName>
</protein>